<dbReference type="EMBL" id="LCTW02000051">
    <property type="protein sequence ID" value="KXX80767.1"/>
    <property type="molecule type" value="Genomic_DNA"/>
</dbReference>
<keyword evidence="3" id="KW-1185">Reference proteome</keyword>
<proteinExistence type="predicted"/>
<dbReference type="AlphaFoldDB" id="A0A175WAN6"/>
<gene>
    <name evidence="2" type="ORF">MMYC01_203937</name>
</gene>
<dbReference type="VEuPathDB" id="FungiDB:MMYC01_203937"/>
<evidence type="ECO:0000256" key="1">
    <source>
        <dbReference type="SAM" id="Coils"/>
    </source>
</evidence>
<feature type="coiled-coil region" evidence="1">
    <location>
        <begin position="145"/>
        <end position="197"/>
    </location>
</feature>
<dbReference type="Proteomes" id="UP000078237">
    <property type="component" value="Unassembled WGS sequence"/>
</dbReference>
<sequence length="374" mass="41283">MAVPFKVANDGAASRAAIAKQLDESSLRLSQLDSEFRDLSQSISRLREEARAFSVSLRKSLATNALATRSAWANLQGIATSAGWDGDGDDSDSDSYEDHHITLAQLQLEVVNLSKIVDGLTRHAAYGLHEASKLRLQCAEIGSRAESLGAEIRSTQEDASDLEAKTGKQLDLVVEGEKELARKRDEIQLRLEELKLKKARKGPFRKMLALARLTRVSMLCVMKGLDKEIGELDHQHSVYESEIRDARLQVQSLQSLIATLKSDRSRAEDLAGTCSETIRLSQEKLGEARDLGPQLTALDRTATQAALGLRPLQQRVTTIRRLFGQDWRTLEAKMSDLLQEMMKTGQSNPTKICQPLVESLEPLADGSKKPLGVQ</sequence>
<comment type="caution">
    <text evidence="2">The sequence shown here is derived from an EMBL/GenBank/DDBJ whole genome shotgun (WGS) entry which is preliminary data.</text>
</comment>
<name>A0A175WAN6_9PEZI</name>
<evidence type="ECO:0000313" key="3">
    <source>
        <dbReference type="Proteomes" id="UP000078237"/>
    </source>
</evidence>
<feature type="coiled-coil region" evidence="1">
    <location>
        <begin position="243"/>
        <end position="270"/>
    </location>
</feature>
<evidence type="ECO:0000313" key="2">
    <source>
        <dbReference type="EMBL" id="KXX80767.1"/>
    </source>
</evidence>
<protein>
    <submittedName>
        <fullName evidence="2">Uncharacterized protein</fullName>
    </submittedName>
</protein>
<organism evidence="2 3">
    <name type="scientific">Madurella mycetomatis</name>
    <dbReference type="NCBI Taxonomy" id="100816"/>
    <lineage>
        <taxon>Eukaryota</taxon>
        <taxon>Fungi</taxon>
        <taxon>Dikarya</taxon>
        <taxon>Ascomycota</taxon>
        <taxon>Pezizomycotina</taxon>
        <taxon>Sordariomycetes</taxon>
        <taxon>Sordariomycetidae</taxon>
        <taxon>Sordariales</taxon>
        <taxon>Sordariales incertae sedis</taxon>
        <taxon>Madurella</taxon>
    </lineage>
</organism>
<accession>A0A175WAN6</accession>
<keyword evidence="1" id="KW-0175">Coiled coil</keyword>
<reference evidence="2 3" key="1">
    <citation type="journal article" date="2016" name="Genome Announc.">
        <title>Genome Sequence of Madurella mycetomatis mm55, Isolated from a Human Mycetoma Case in Sudan.</title>
        <authorList>
            <person name="Smit S."/>
            <person name="Derks M.F."/>
            <person name="Bervoets S."/>
            <person name="Fahal A."/>
            <person name="van Leeuwen W."/>
            <person name="van Belkum A."/>
            <person name="van de Sande W.W."/>
        </authorList>
    </citation>
    <scope>NUCLEOTIDE SEQUENCE [LARGE SCALE GENOMIC DNA]</scope>
    <source>
        <strain evidence="3">mm55</strain>
    </source>
</reference>